<sequence>MKGKGIVHNMWIYLQILCITLWIIAVTGRFIHKTPAFPQRLSLFTKREKRSSLSPFLPGNRNFNV</sequence>
<dbReference type="EMBL" id="LQYT01000037">
    <property type="protein sequence ID" value="KYD19880.1"/>
    <property type="molecule type" value="Genomic_DNA"/>
</dbReference>
<keyword evidence="1" id="KW-0812">Transmembrane</keyword>
<dbReference type="Proteomes" id="UP000075683">
    <property type="component" value="Unassembled WGS sequence"/>
</dbReference>
<feature type="transmembrane region" description="Helical" evidence="1">
    <location>
        <begin position="12"/>
        <end position="31"/>
    </location>
</feature>
<gene>
    <name evidence="2" type="ORF">B4135_0779</name>
</gene>
<evidence type="ECO:0000313" key="2">
    <source>
        <dbReference type="EMBL" id="KYD19880.1"/>
    </source>
</evidence>
<protein>
    <submittedName>
        <fullName evidence="2">Uncharacterized protein</fullName>
    </submittedName>
</protein>
<dbReference type="AlphaFoldDB" id="A0A150M5J8"/>
<evidence type="ECO:0000313" key="3">
    <source>
        <dbReference type="Proteomes" id="UP000075683"/>
    </source>
</evidence>
<organism evidence="2 3">
    <name type="scientific">Caldibacillus debilis</name>
    <dbReference type="NCBI Taxonomy" id="301148"/>
    <lineage>
        <taxon>Bacteria</taxon>
        <taxon>Bacillati</taxon>
        <taxon>Bacillota</taxon>
        <taxon>Bacilli</taxon>
        <taxon>Bacillales</taxon>
        <taxon>Bacillaceae</taxon>
        <taxon>Caldibacillus</taxon>
    </lineage>
</organism>
<keyword evidence="1" id="KW-0472">Membrane</keyword>
<keyword evidence="1" id="KW-1133">Transmembrane helix</keyword>
<evidence type="ECO:0000256" key="1">
    <source>
        <dbReference type="SAM" id="Phobius"/>
    </source>
</evidence>
<proteinExistence type="predicted"/>
<name>A0A150M5J8_9BACI</name>
<comment type="caution">
    <text evidence="2">The sequence shown here is derived from an EMBL/GenBank/DDBJ whole genome shotgun (WGS) entry which is preliminary data.</text>
</comment>
<accession>A0A150M5J8</accession>
<reference evidence="2 3" key="1">
    <citation type="submission" date="2016-01" db="EMBL/GenBank/DDBJ databases">
        <title>Draft Genome Sequences of Seven Thermophilic Sporeformers Isolated from Foods.</title>
        <authorList>
            <person name="Berendsen E.M."/>
            <person name="Wells-Bennik M.H."/>
            <person name="Krawcyk A.O."/>
            <person name="De Jong A."/>
            <person name="Holsappel S."/>
            <person name="Eijlander R.T."/>
            <person name="Kuipers O.P."/>
        </authorList>
    </citation>
    <scope>NUCLEOTIDE SEQUENCE [LARGE SCALE GENOMIC DNA]</scope>
    <source>
        <strain evidence="2 3">B4135</strain>
    </source>
</reference>
<dbReference type="STRING" id="301148.B4135_0779"/>